<dbReference type="CDD" id="cd07316">
    <property type="entry name" value="terB_like_DjlA"/>
    <property type="match status" value="1"/>
</dbReference>
<dbReference type="Gene3D" id="1.10.3680.10">
    <property type="entry name" value="TerB-like"/>
    <property type="match status" value="1"/>
</dbReference>
<dbReference type="Pfam" id="PF00226">
    <property type="entry name" value="DnaJ"/>
    <property type="match status" value="1"/>
</dbReference>
<evidence type="ECO:0000313" key="2">
    <source>
        <dbReference type="EMBL" id="GJE73738.1"/>
    </source>
</evidence>
<feature type="domain" description="J" evidence="1">
    <location>
        <begin position="175"/>
        <end position="241"/>
    </location>
</feature>
<dbReference type="SMART" id="SM00271">
    <property type="entry name" value="DnaJ"/>
    <property type="match status" value="1"/>
</dbReference>
<dbReference type="Pfam" id="PF05099">
    <property type="entry name" value="TerB"/>
    <property type="match status" value="1"/>
</dbReference>
<proteinExistence type="predicted"/>
<dbReference type="SUPFAM" id="SSF46565">
    <property type="entry name" value="Chaperone J-domain"/>
    <property type="match status" value="1"/>
</dbReference>
<evidence type="ECO:0000313" key="3">
    <source>
        <dbReference type="Proteomes" id="UP001055093"/>
    </source>
</evidence>
<name>A0ABQ4UNF6_9HYPH</name>
<dbReference type="SUPFAM" id="SSF158682">
    <property type="entry name" value="TerB-like"/>
    <property type="match status" value="1"/>
</dbReference>
<accession>A0ABQ4UNF6</accession>
<organism evidence="2 3">
    <name type="scientific">Methylorubrum suomiense</name>
    <dbReference type="NCBI Taxonomy" id="144191"/>
    <lineage>
        <taxon>Bacteria</taxon>
        <taxon>Pseudomonadati</taxon>
        <taxon>Pseudomonadota</taxon>
        <taxon>Alphaproteobacteria</taxon>
        <taxon>Hyphomicrobiales</taxon>
        <taxon>Methylobacteriaceae</taxon>
        <taxon>Methylorubrum</taxon>
    </lineage>
</organism>
<evidence type="ECO:0000259" key="1">
    <source>
        <dbReference type="PROSITE" id="PS50076"/>
    </source>
</evidence>
<reference evidence="2" key="2">
    <citation type="submission" date="2021-08" db="EMBL/GenBank/DDBJ databases">
        <authorList>
            <person name="Tani A."/>
            <person name="Ola A."/>
            <person name="Ogura Y."/>
            <person name="Katsura K."/>
            <person name="Hayashi T."/>
        </authorList>
    </citation>
    <scope>NUCLEOTIDE SEQUENCE</scope>
    <source>
        <strain evidence="2">DSM 14458</strain>
    </source>
</reference>
<dbReference type="RefSeq" id="WP_137830611.1">
    <property type="nucleotide sequence ID" value="NZ_BPRE01000001.1"/>
</dbReference>
<dbReference type="InterPro" id="IPR001623">
    <property type="entry name" value="DnaJ_domain"/>
</dbReference>
<gene>
    <name evidence="2" type="primary">djlA_1</name>
    <name evidence="2" type="ORF">BGCPKDLD_0305</name>
</gene>
<dbReference type="InterPro" id="IPR029024">
    <property type="entry name" value="TerB-like"/>
</dbReference>
<sequence length="241" mass="25483">MSAGIWGKIGGAGLGVLVGGPIGALVGGVAGHFLVDREGAPFGPTPRDVVFTTGLVALAAKMAKSDGVVTDSEVQAFGQVIQVEPEARAGVERLFDLAKATTDGFEAYAGQLATTFGEEPALLEDVLDGLFHIAKADGAIHEKEERYLRAVAGIFGFDEDGFRRIAARHVRLSDDPYLVLGLERSADDATLKAQYRRLVAETHPDRALARGLPPEAVAIATRRLAAINAAWDRIGAERGLR</sequence>
<dbReference type="InterPro" id="IPR036869">
    <property type="entry name" value="J_dom_sf"/>
</dbReference>
<dbReference type="Proteomes" id="UP001055093">
    <property type="component" value="Unassembled WGS sequence"/>
</dbReference>
<keyword evidence="3" id="KW-1185">Reference proteome</keyword>
<dbReference type="InterPro" id="IPR007791">
    <property type="entry name" value="DjlA_N"/>
</dbReference>
<dbReference type="Gene3D" id="1.10.287.110">
    <property type="entry name" value="DnaJ domain"/>
    <property type="match status" value="1"/>
</dbReference>
<dbReference type="CDD" id="cd06257">
    <property type="entry name" value="DnaJ"/>
    <property type="match status" value="1"/>
</dbReference>
<protein>
    <submittedName>
        <fullName evidence="2">Co-chaperone protein DjlA</fullName>
    </submittedName>
</protein>
<reference evidence="2" key="1">
    <citation type="journal article" date="2021" name="Front. Microbiol.">
        <title>Comprehensive Comparative Genomics and Phenotyping of Methylobacterium Species.</title>
        <authorList>
            <person name="Alessa O."/>
            <person name="Ogura Y."/>
            <person name="Fujitani Y."/>
            <person name="Takami H."/>
            <person name="Hayashi T."/>
            <person name="Sahin N."/>
            <person name="Tani A."/>
        </authorList>
    </citation>
    <scope>NUCLEOTIDE SEQUENCE</scope>
    <source>
        <strain evidence="2">DSM 14458</strain>
    </source>
</reference>
<dbReference type="EMBL" id="BPRE01000001">
    <property type="protein sequence ID" value="GJE73738.1"/>
    <property type="molecule type" value="Genomic_DNA"/>
</dbReference>
<dbReference type="PROSITE" id="PS50076">
    <property type="entry name" value="DNAJ_2"/>
    <property type="match status" value="1"/>
</dbReference>
<comment type="caution">
    <text evidence="2">The sequence shown here is derived from an EMBL/GenBank/DDBJ whole genome shotgun (WGS) entry which is preliminary data.</text>
</comment>